<evidence type="ECO:0000256" key="1">
    <source>
        <dbReference type="SAM" id="MobiDB-lite"/>
    </source>
</evidence>
<evidence type="ECO:0000313" key="2">
    <source>
        <dbReference type="EMBL" id="KAJ8377194.1"/>
    </source>
</evidence>
<dbReference type="EMBL" id="JAINUF010000002">
    <property type="protein sequence ID" value="KAJ8377194.1"/>
    <property type="molecule type" value="Genomic_DNA"/>
</dbReference>
<accession>A0A9Q1G808</accession>
<feature type="region of interest" description="Disordered" evidence="1">
    <location>
        <begin position="1"/>
        <end position="31"/>
    </location>
</feature>
<comment type="caution">
    <text evidence="2">The sequence shown here is derived from an EMBL/GenBank/DDBJ whole genome shotgun (WGS) entry which is preliminary data.</text>
</comment>
<reference evidence="2" key="1">
    <citation type="journal article" date="2023" name="Science">
        <title>Genome structures resolve the early diversification of teleost fishes.</title>
        <authorList>
            <person name="Parey E."/>
            <person name="Louis A."/>
            <person name="Montfort J."/>
            <person name="Bouchez O."/>
            <person name="Roques C."/>
            <person name="Iampietro C."/>
            <person name="Lluch J."/>
            <person name="Castinel A."/>
            <person name="Donnadieu C."/>
            <person name="Desvignes T."/>
            <person name="Floi Bucao C."/>
            <person name="Jouanno E."/>
            <person name="Wen M."/>
            <person name="Mejri S."/>
            <person name="Dirks R."/>
            <person name="Jansen H."/>
            <person name="Henkel C."/>
            <person name="Chen W.J."/>
            <person name="Zahm M."/>
            <person name="Cabau C."/>
            <person name="Klopp C."/>
            <person name="Thompson A.W."/>
            <person name="Robinson-Rechavi M."/>
            <person name="Braasch I."/>
            <person name="Lecointre G."/>
            <person name="Bobe J."/>
            <person name="Postlethwait J.H."/>
            <person name="Berthelot C."/>
            <person name="Roest Crollius H."/>
            <person name="Guiguen Y."/>
        </authorList>
    </citation>
    <scope>NUCLEOTIDE SEQUENCE</scope>
    <source>
        <strain evidence="2">WJC10195</strain>
    </source>
</reference>
<dbReference type="AlphaFoldDB" id="A0A9Q1G808"/>
<gene>
    <name evidence="2" type="ORF">SKAU_G00077740</name>
</gene>
<feature type="compositionally biased region" description="Basic and acidic residues" evidence="1">
    <location>
        <begin position="15"/>
        <end position="31"/>
    </location>
</feature>
<evidence type="ECO:0000313" key="3">
    <source>
        <dbReference type="Proteomes" id="UP001152622"/>
    </source>
</evidence>
<keyword evidence="3" id="KW-1185">Reference proteome</keyword>
<proteinExistence type="predicted"/>
<dbReference type="Proteomes" id="UP001152622">
    <property type="component" value="Chromosome 2"/>
</dbReference>
<name>A0A9Q1G808_SYNKA</name>
<organism evidence="2 3">
    <name type="scientific">Synaphobranchus kaupii</name>
    <name type="common">Kaup's arrowtooth eel</name>
    <dbReference type="NCBI Taxonomy" id="118154"/>
    <lineage>
        <taxon>Eukaryota</taxon>
        <taxon>Metazoa</taxon>
        <taxon>Chordata</taxon>
        <taxon>Craniata</taxon>
        <taxon>Vertebrata</taxon>
        <taxon>Euteleostomi</taxon>
        <taxon>Actinopterygii</taxon>
        <taxon>Neopterygii</taxon>
        <taxon>Teleostei</taxon>
        <taxon>Anguilliformes</taxon>
        <taxon>Synaphobranchidae</taxon>
        <taxon>Synaphobranchus</taxon>
    </lineage>
</organism>
<protein>
    <submittedName>
        <fullName evidence="2">Uncharacterized protein</fullName>
    </submittedName>
</protein>
<sequence length="86" mass="9594">MGSEVTQKGVFLEKGGLDRKNGEETVDGGARRSTELIEARLIDRPHLPHLIGRYSRQASVYEIGTGDESITRLRVPSPLPYPPKHR</sequence>